<dbReference type="Pfam" id="PF00534">
    <property type="entry name" value="Glycos_transf_1"/>
    <property type="match status" value="1"/>
</dbReference>
<dbReference type="GO" id="GO:0016757">
    <property type="term" value="F:glycosyltransferase activity"/>
    <property type="evidence" value="ECO:0007669"/>
    <property type="project" value="InterPro"/>
</dbReference>
<dbReference type="SUPFAM" id="SSF53756">
    <property type="entry name" value="UDP-Glycosyltransferase/glycogen phosphorylase"/>
    <property type="match status" value="1"/>
</dbReference>
<dbReference type="InterPro" id="IPR001296">
    <property type="entry name" value="Glyco_trans_1"/>
</dbReference>
<dbReference type="Gene3D" id="3.40.50.2000">
    <property type="entry name" value="Glycogen Phosphorylase B"/>
    <property type="match status" value="1"/>
</dbReference>
<feature type="domain" description="Glycosyl transferase family 1" evidence="1">
    <location>
        <begin position="9"/>
        <end position="152"/>
    </location>
</feature>
<dbReference type="EMBL" id="LAZR01039007">
    <property type="protein sequence ID" value="KKL18083.1"/>
    <property type="molecule type" value="Genomic_DNA"/>
</dbReference>
<sequence>LFSHGQDTKKRYDLVMIANWLKWKRHELLFESLAKIKTRINRIALVGYPIDGAMIEDIKAEGKRYGVQEISDYFERIPHEEVLQIVQKSKMGILLSKEEGANRGIYECFFSNVPVILTDQNRGVNRDHINSHTGILAKDTDLSGAILHMLDKYHKYNPREWALKNTGYLNSSKKLNNFIKRIAIENGEVWTQDIFTKHNSPHARYAIMEEQKKADDAFRHLEQFVR</sequence>
<name>A0A0F9E1S9_9ZZZZ</name>
<reference evidence="2" key="1">
    <citation type="journal article" date="2015" name="Nature">
        <title>Complex archaea that bridge the gap between prokaryotes and eukaryotes.</title>
        <authorList>
            <person name="Spang A."/>
            <person name="Saw J.H."/>
            <person name="Jorgensen S.L."/>
            <person name="Zaremba-Niedzwiedzka K."/>
            <person name="Martijn J."/>
            <person name="Lind A.E."/>
            <person name="van Eijk R."/>
            <person name="Schleper C."/>
            <person name="Guy L."/>
            <person name="Ettema T.J."/>
        </authorList>
    </citation>
    <scope>NUCLEOTIDE SEQUENCE</scope>
</reference>
<organism evidence="2">
    <name type="scientific">marine sediment metagenome</name>
    <dbReference type="NCBI Taxonomy" id="412755"/>
    <lineage>
        <taxon>unclassified sequences</taxon>
        <taxon>metagenomes</taxon>
        <taxon>ecological metagenomes</taxon>
    </lineage>
</organism>
<evidence type="ECO:0000313" key="2">
    <source>
        <dbReference type="EMBL" id="KKL18083.1"/>
    </source>
</evidence>
<feature type="non-terminal residue" evidence="2">
    <location>
        <position position="1"/>
    </location>
</feature>
<comment type="caution">
    <text evidence="2">The sequence shown here is derived from an EMBL/GenBank/DDBJ whole genome shotgun (WGS) entry which is preliminary data.</text>
</comment>
<protein>
    <recommendedName>
        <fullName evidence="1">Glycosyl transferase family 1 domain-containing protein</fullName>
    </recommendedName>
</protein>
<proteinExistence type="predicted"/>
<gene>
    <name evidence="2" type="ORF">LCGC14_2479060</name>
</gene>
<accession>A0A0F9E1S9</accession>
<dbReference type="AlphaFoldDB" id="A0A0F9E1S9"/>
<evidence type="ECO:0000259" key="1">
    <source>
        <dbReference type="Pfam" id="PF00534"/>
    </source>
</evidence>